<dbReference type="PRINTS" id="PR01217">
    <property type="entry name" value="PRICHEXTENSN"/>
</dbReference>
<comment type="caution">
    <text evidence="2">The sequence shown here is derived from an EMBL/GenBank/DDBJ whole genome shotgun (WGS) entry which is preliminary data.</text>
</comment>
<feature type="compositionally biased region" description="Pro residues" evidence="1">
    <location>
        <begin position="212"/>
        <end position="222"/>
    </location>
</feature>
<reference evidence="2 3" key="1">
    <citation type="journal article" date="2018" name="Cell">
        <title>The Chara Genome: Secondary Complexity and Implications for Plant Terrestrialization.</title>
        <authorList>
            <person name="Nishiyama T."/>
            <person name="Sakayama H."/>
            <person name="Vries J.D."/>
            <person name="Buschmann H."/>
            <person name="Saint-Marcoux D."/>
            <person name="Ullrich K.K."/>
            <person name="Haas F.B."/>
            <person name="Vanderstraeten L."/>
            <person name="Becker D."/>
            <person name="Lang D."/>
            <person name="Vosolsobe S."/>
            <person name="Rombauts S."/>
            <person name="Wilhelmsson P.K.I."/>
            <person name="Janitza P."/>
            <person name="Kern R."/>
            <person name="Heyl A."/>
            <person name="Rumpler F."/>
            <person name="Villalobos L.I.A.C."/>
            <person name="Clay J.M."/>
            <person name="Skokan R."/>
            <person name="Toyoda A."/>
            <person name="Suzuki Y."/>
            <person name="Kagoshima H."/>
            <person name="Schijlen E."/>
            <person name="Tajeshwar N."/>
            <person name="Catarino B."/>
            <person name="Hetherington A.J."/>
            <person name="Saltykova A."/>
            <person name="Bonnot C."/>
            <person name="Breuninger H."/>
            <person name="Symeonidi A."/>
            <person name="Radhakrishnan G.V."/>
            <person name="Van Nieuwerburgh F."/>
            <person name="Deforce D."/>
            <person name="Chang C."/>
            <person name="Karol K.G."/>
            <person name="Hedrich R."/>
            <person name="Ulvskov P."/>
            <person name="Glockner G."/>
            <person name="Delwiche C.F."/>
            <person name="Petrasek J."/>
            <person name="Van de Peer Y."/>
            <person name="Friml J."/>
            <person name="Beilby M."/>
            <person name="Dolan L."/>
            <person name="Kohara Y."/>
            <person name="Sugano S."/>
            <person name="Fujiyama A."/>
            <person name="Delaux P.-M."/>
            <person name="Quint M."/>
            <person name="TheiBen G."/>
            <person name="Hagemann M."/>
            <person name="Harholt J."/>
            <person name="Dunand C."/>
            <person name="Zachgo S."/>
            <person name="Langdale J."/>
            <person name="Maumus F."/>
            <person name="Straeten D.V.D."/>
            <person name="Gould S.B."/>
            <person name="Rensing S.A."/>
        </authorList>
    </citation>
    <scope>NUCLEOTIDE SEQUENCE [LARGE SCALE GENOMIC DNA]</scope>
    <source>
        <strain evidence="2 3">S276</strain>
    </source>
</reference>
<dbReference type="Gramene" id="GBG66600">
    <property type="protein sequence ID" value="GBG66600"/>
    <property type="gene ID" value="CBR_g64873"/>
</dbReference>
<protein>
    <submittedName>
        <fullName evidence="2">Uncharacterized protein</fullName>
    </submittedName>
</protein>
<feature type="compositionally biased region" description="Basic and acidic residues" evidence="1">
    <location>
        <begin position="21"/>
        <end position="65"/>
    </location>
</feature>
<evidence type="ECO:0000313" key="3">
    <source>
        <dbReference type="Proteomes" id="UP000265515"/>
    </source>
</evidence>
<dbReference type="AlphaFoldDB" id="A0A388K976"/>
<feature type="compositionally biased region" description="Acidic residues" evidence="1">
    <location>
        <begin position="404"/>
        <end position="423"/>
    </location>
</feature>
<dbReference type="Proteomes" id="UP000265515">
    <property type="component" value="Unassembled WGS sequence"/>
</dbReference>
<organism evidence="2 3">
    <name type="scientific">Chara braunii</name>
    <name type="common">Braun's stonewort</name>
    <dbReference type="NCBI Taxonomy" id="69332"/>
    <lineage>
        <taxon>Eukaryota</taxon>
        <taxon>Viridiplantae</taxon>
        <taxon>Streptophyta</taxon>
        <taxon>Charophyceae</taxon>
        <taxon>Charales</taxon>
        <taxon>Characeae</taxon>
        <taxon>Chara</taxon>
    </lineage>
</organism>
<dbReference type="EMBL" id="BFEA01000076">
    <property type="protein sequence ID" value="GBG66600.1"/>
    <property type="molecule type" value="Genomic_DNA"/>
</dbReference>
<dbReference type="PANTHER" id="PTHR45733:SF8">
    <property type="entry name" value="FORMIN-J"/>
    <property type="match status" value="1"/>
</dbReference>
<feature type="region of interest" description="Disordered" evidence="1">
    <location>
        <begin position="1"/>
        <end position="65"/>
    </location>
</feature>
<feature type="region of interest" description="Disordered" evidence="1">
    <location>
        <begin position="196"/>
        <end position="294"/>
    </location>
</feature>
<feature type="compositionally biased region" description="Pro residues" evidence="1">
    <location>
        <begin position="230"/>
        <end position="268"/>
    </location>
</feature>
<sequence>MSLSASSGWLDFRNSGVSGRSRREEKDRRREEDDRRLREEQNRIMKEEEKKRLEEEEAREAEKEARMARLINSKMEELDKQHQARTEEESKKIWKEIEKAISDPVHSKKSKEMVIDVADNRKRGQLEMEGSPPFQPANGKPRATGPTKNVGATFSGIDAGLLLMEIDNVKRSQDSQANVMRRVMDLVEKLSASITSIPVSAPGPATSDPPLSSHPPPPPSSSAPPQRSTNPPPPHPPPPPPPPSPPPPPPPPPSPPPPPPSPPPPPPSVDNRKKVSGSEACSSRGKSVDKTPGVNRFSARLADMFASVAGNQVRRRRSLSPPRRSLGDEPLGFNRVIPGKKAAVASSGKDGCVRYVEDLKKKLLNKTKYQLESLCKADNIKYFNKKQASTDLAEIRARGAYGDQSEDNGLDNIDADIQEENPS</sequence>
<keyword evidence="3" id="KW-1185">Reference proteome</keyword>
<gene>
    <name evidence="2" type="ORF">CBR_g64873</name>
</gene>
<feature type="region of interest" description="Disordered" evidence="1">
    <location>
        <begin position="313"/>
        <end position="332"/>
    </location>
</feature>
<dbReference type="InterPro" id="IPR051144">
    <property type="entry name" value="Formin_homology_domain"/>
</dbReference>
<proteinExistence type="predicted"/>
<name>A0A388K976_CHABU</name>
<dbReference type="PANTHER" id="PTHR45733">
    <property type="entry name" value="FORMIN-J"/>
    <property type="match status" value="1"/>
</dbReference>
<evidence type="ECO:0000313" key="2">
    <source>
        <dbReference type="EMBL" id="GBG66600.1"/>
    </source>
</evidence>
<feature type="region of interest" description="Disordered" evidence="1">
    <location>
        <begin position="126"/>
        <end position="153"/>
    </location>
</feature>
<accession>A0A388K976</accession>
<feature type="region of interest" description="Disordered" evidence="1">
    <location>
        <begin position="400"/>
        <end position="423"/>
    </location>
</feature>
<evidence type="ECO:0000256" key="1">
    <source>
        <dbReference type="SAM" id="MobiDB-lite"/>
    </source>
</evidence>